<dbReference type="InterPro" id="IPR035985">
    <property type="entry name" value="Ubiquitin-activating_enz"/>
</dbReference>
<dbReference type="Pfam" id="PF00899">
    <property type="entry name" value="ThiF"/>
    <property type="match status" value="1"/>
</dbReference>
<dbReference type="GO" id="GO:0008641">
    <property type="term" value="F:ubiquitin-like modifier activating enzyme activity"/>
    <property type="evidence" value="ECO:0007669"/>
    <property type="project" value="InterPro"/>
</dbReference>
<sequence length="275" mass="30562">MEIFSRYSGEGKFRRRIENSEGHNQTLNTNFMSEWLSRTELLLGKEGVEKLKRAHVLVAGLGGVGAYAAEQLCRAGVGEMTLIDGDVTEVTNKNRQLLALDSMLGQPKADLMARRCRDIHPEIKLHIINDFIRDEQMIDVLKAAPYDYVVDAIDTLAPKIFLIYHSVHLGLPVVSSMGSGGKLDPSKIEVADISKSYNCNLARMLRKRLHKLGVYKGVKVVFSSEFTDPSAIVLTESQNKKSNVGTISYMPPLFGCFIASVVIRDLLGEDYKKDA</sequence>
<dbReference type="InterPro" id="IPR045886">
    <property type="entry name" value="ThiF/MoeB/HesA"/>
</dbReference>
<comment type="caution">
    <text evidence="2">The sequence shown here is derived from an EMBL/GenBank/DDBJ whole genome shotgun (WGS) entry which is preliminary data.</text>
</comment>
<dbReference type="eggNOG" id="COG1179">
    <property type="taxonomic scope" value="Bacteria"/>
</dbReference>
<organism evidence="2 3">
    <name type="scientific">Odoribacter laneus YIT 12061</name>
    <dbReference type="NCBI Taxonomy" id="742817"/>
    <lineage>
        <taxon>Bacteria</taxon>
        <taxon>Pseudomonadati</taxon>
        <taxon>Bacteroidota</taxon>
        <taxon>Bacteroidia</taxon>
        <taxon>Bacteroidales</taxon>
        <taxon>Odoribacteraceae</taxon>
        <taxon>Odoribacter</taxon>
    </lineage>
</organism>
<accession>H1DGB5</accession>
<dbReference type="CDD" id="cd00755">
    <property type="entry name" value="YgdL_like"/>
    <property type="match status" value="1"/>
</dbReference>
<dbReference type="Proteomes" id="UP000004892">
    <property type="component" value="Unassembled WGS sequence"/>
</dbReference>
<reference evidence="2 3" key="1">
    <citation type="submission" date="2012-01" db="EMBL/GenBank/DDBJ databases">
        <title>The Genome Sequence of Odoribacter laneus YIT 12061.</title>
        <authorList>
            <consortium name="The Broad Institute Genome Sequencing Platform"/>
            <person name="Earl A."/>
            <person name="Ward D."/>
            <person name="Feldgarden M."/>
            <person name="Gevers D."/>
            <person name="Morotomi M."/>
            <person name="Young S.K."/>
            <person name="Zeng Q."/>
            <person name="Gargeya S."/>
            <person name="Fitzgerald M."/>
            <person name="Haas B."/>
            <person name="Abouelleil A."/>
            <person name="Alvarado L."/>
            <person name="Arachchi H.M."/>
            <person name="Berlin A."/>
            <person name="Chapman S.B."/>
            <person name="Gearin G."/>
            <person name="Goldberg J."/>
            <person name="Griggs A."/>
            <person name="Gujja S."/>
            <person name="Hansen M."/>
            <person name="Heiman D."/>
            <person name="Howarth C."/>
            <person name="Larimer J."/>
            <person name="Lui A."/>
            <person name="MacDonald P.J.P."/>
            <person name="McCowen C."/>
            <person name="Montmayeur A."/>
            <person name="Murphy C."/>
            <person name="Neiman D."/>
            <person name="Pearson M."/>
            <person name="Priest M."/>
            <person name="Roberts A."/>
            <person name="Saif S."/>
            <person name="Shea T."/>
            <person name="Sisk P."/>
            <person name="Stolte C."/>
            <person name="Sykes S."/>
            <person name="Wortman J."/>
            <person name="Nusbaum C."/>
            <person name="Birren B."/>
        </authorList>
    </citation>
    <scope>NUCLEOTIDE SEQUENCE [LARGE SCALE GENOMIC DNA]</scope>
    <source>
        <strain evidence="2 3">YIT 12061</strain>
    </source>
</reference>
<keyword evidence="3" id="KW-1185">Reference proteome</keyword>
<dbReference type="PATRIC" id="fig|742817.3.peg.1381"/>
<evidence type="ECO:0000259" key="1">
    <source>
        <dbReference type="Pfam" id="PF00899"/>
    </source>
</evidence>
<proteinExistence type="predicted"/>
<dbReference type="InterPro" id="IPR000594">
    <property type="entry name" value="ThiF_NAD_FAD-bd"/>
</dbReference>
<dbReference type="PANTHER" id="PTHR43267:SF1">
    <property type="entry name" value="TRNA THREONYLCARBAMOYLADENOSINE DEHYDRATASE"/>
    <property type="match status" value="1"/>
</dbReference>
<name>H1DGB5_9BACT</name>
<dbReference type="EMBL" id="ADMC01000019">
    <property type="protein sequence ID" value="EHP48103.1"/>
    <property type="molecule type" value="Genomic_DNA"/>
</dbReference>
<dbReference type="HOGENOM" id="CLU_013325_4_1_10"/>
<dbReference type="AlphaFoldDB" id="H1DGB5"/>
<feature type="domain" description="THIF-type NAD/FAD binding fold" evidence="1">
    <location>
        <begin position="42"/>
        <end position="269"/>
    </location>
</feature>
<dbReference type="SUPFAM" id="SSF69572">
    <property type="entry name" value="Activating enzymes of the ubiquitin-like proteins"/>
    <property type="match status" value="1"/>
</dbReference>
<dbReference type="GO" id="GO:0061503">
    <property type="term" value="F:tRNA threonylcarbamoyladenosine dehydratase"/>
    <property type="evidence" value="ECO:0007669"/>
    <property type="project" value="TreeGrafter"/>
</dbReference>
<evidence type="ECO:0000313" key="2">
    <source>
        <dbReference type="EMBL" id="EHP48103.1"/>
    </source>
</evidence>
<gene>
    <name evidence="2" type="ORF">HMPREF9449_01301</name>
</gene>
<dbReference type="GO" id="GO:0061504">
    <property type="term" value="P:cyclic threonylcarbamoyladenosine biosynthetic process"/>
    <property type="evidence" value="ECO:0007669"/>
    <property type="project" value="TreeGrafter"/>
</dbReference>
<evidence type="ECO:0000313" key="3">
    <source>
        <dbReference type="Proteomes" id="UP000004892"/>
    </source>
</evidence>
<protein>
    <recommendedName>
        <fullName evidence="1">THIF-type NAD/FAD binding fold domain-containing protein</fullName>
    </recommendedName>
</protein>
<dbReference type="Gene3D" id="3.40.50.720">
    <property type="entry name" value="NAD(P)-binding Rossmann-like Domain"/>
    <property type="match status" value="1"/>
</dbReference>
<dbReference type="STRING" id="742817.HMPREF9449_01301"/>
<dbReference type="PANTHER" id="PTHR43267">
    <property type="entry name" value="TRNA THREONYLCARBAMOYLADENOSINE DEHYDRATASE"/>
    <property type="match status" value="1"/>
</dbReference>